<name>A0A3N1VPK8_9BACT</name>
<dbReference type="AlphaFoldDB" id="A0A3N1VPK8"/>
<keyword evidence="2" id="KW-1185">Reference proteome</keyword>
<gene>
    <name evidence="1" type="ORF">EDC27_0215</name>
</gene>
<accession>A0A3N1VPK8</accession>
<comment type="caution">
    <text evidence="1">The sequence shown here is derived from an EMBL/GenBank/DDBJ whole genome shotgun (WGS) entry which is preliminary data.</text>
</comment>
<sequence length="242" mass="27406">MSFYCYLTTAQAIVVAADNKKQVLSISTDPMGMIRSEKVTAWNAQKIHAVGFGWWMTGIGLSAFLDEVRKRVRHLMDDEAQGAMAAAKVMERLVAESGWLQSLYEHTIAGLMEDLAPGLTKPEWLEQLQEIVFAGFDEAERPVVMRAQSVQEFAFEKRTGAGYFGFAGENAGWDPEVREDIGRYLSDVLDDLRRRPAAEMAHRVWDLLPPLFQRMARAFPEKISASGDLVYMTPTEHRWLLF</sequence>
<proteinExistence type="predicted"/>
<organism evidence="1 2">
    <name type="scientific">Desulfosoma caldarium</name>
    <dbReference type="NCBI Taxonomy" id="610254"/>
    <lineage>
        <taxon>Bacteria</taxon>
        <taxon>Pseudomonadati</taxon>
        <taxon>Thermodesulfobacteriota</taxon>
        <taxon>Syntrophobacteria</taxon>
        <taxon>Syntrophobacterales</taxon>
        <taxon>Syntrophobacteraceae</taxon>
        <taxon>Desulfosoma</taxon>
    </lineage>
</organism>
<protein>
    <submittedName>
        <fullName evidence="1">Uncharacterized protein</fullName>
    </submittedName>
</protein>
<dbReference type="RefSeq" id="WP_123288764.1">
    <property type="nucleotide sequence ID" value="NZ_RJVA01000009.1"/>
</dbReference>
<evidence type="ECO:0000313" key="2">
    <source>
        <dbReference type="Proteomes" id="UP000276223"/>
    </source>
</evidence>
<dbReference type="Proteomes" id="UP000276223">
    <property type="component" value="Unassembled WGS sequence"/>
</dbReference>
<dbReference type="OrthoDB" id="5510996at2"/>
<reference evidence="1 2" key="1">
    <citation type="submission" date="2018-11" db="EMBL/GenBank/DDBJ databases">
        <title>Genomic Encyclopedia of Type Strains, Phase IV (KMG-IV): sequencing the most valuable type-strain genomes for metagenomic binning, comparative biology and taxonomic classification.</title>
        <authorList>
            <person name="Goeker M."/>
        </authorList>
    </citation>
    <scope>NUCLEOTIDE SEQUENCE [LARGE SCALE GENOMIC DNA]</scope>
    <source>
        <strain evidence="1 2">DSM 22027</strain>
    </source>
</reference>
<dbReference type="EMBL" id="RJVA01000009">
    <property type="protein sequence ID" value="ROR02961.1"/>
    <property type="molecule type" value="Genomic_DNA"/>
</dbReference>
<evidence type="ECO:0000313" key="1">
    <source>
        <dbReference type="EMBL" id="ROR02961.1"/>
    </source>
</evidence>